<dbReference type="Pfam" id="PF04827">
    <property type="entry name" value="Plant_tran"/>
    <property type="match status" value="1"/>
</dbReference>
<organism evidence="1 2">
    <name type="scientific">Prunus dulcis</name>
    <name type="common">Almond</name>
    <name type="synonym">Amygdalus dulcis</name>
    <dbReference type="NCBI Taxonomy" id="3755"/>
    <lineage>
        <taxon>Eukaryota</taxon>
        <taxon>Viridiplantae</taxon>
        <taxon>Streptophyta</taxon>
        <taxon>Embryophyta</taxon>
        <taxon>Tracheophyta</taxon>
        <taxon>Spermatophyta</taxon>
        <taxon>Magnoliopsida</taxon>
        <taxon>eudicotyledons</taxon>
        <taxon>Gunneridae</taxon>
        <taxon>Pentapetalae</taxon>
        <taxon>rosids</taxon>
        <taxon>fabids</taxon>
        <taxon>Rosales</taxon>
        <taxon>Rosaceae</taxon>
        <taxon>Amygdaloideae</taxon>
        <taxon>Amygdaleae</taxon>
        <taxon>Prunus</taxon>
    </lineage>
</organism>
<accession>A0A5E4G945</accession>
<feature type="non-terminal residue" evidence="1">
    <location>
        <position position="130"/>
    </location>
</feature>
<sequence length="130" mass="14925">IMGIGRAKKSIIMENVASFDTWVWHAFFGVAGSQNVLGQSLVFNDVLRGHSPQIMYQINNAVYFGGYYLADRIYPKWTTFVKTILNPQLENEKSFAAFQEGYKKDVEKCLGILQARWSIFRGVARMFDEE</sequence>
<reference evidence="2" key="1">
    <citation type="journal article" date="2020" name="Plant J.">
        <title>Transposons played a major role in the diversification between the closely related almond and peach genomes: results from the almond genome sequence.</title>
        <authorList>
            <person name="Alioto T."/>
            <person name="Alexiou K.G."/>
            <person name="Bardil A."/>
            <person name="Barteri F."/>
            <person name="Castanera R."/>
            <person name="Cruz F."/>
            <person name="Dhingra A."/>
            <person name="Duval H."/>
            <person name="Fernandez I Marti A."/>
            <person name="Frias L."/>
            <person name="Galan B."/>
            <person name="Garcia J.L."/>
            <person name="Howad W."/>
            <person name="Gomez-Garrido J."/>
            <person name="Gut M."/>
            <person name="Julca I."/>
            <person name="Morata J."/>
            <person name="Puigdomenech P."/>
            <person name="Ribeca P."/>
            <person name="Rubio Cabetas M.J."/>
            <person name="Vlasova A."/>
            <person name="Wirthensohn M."/>
            <person name="Garcia-Mas J."/>
            <person name="Gabaldon T."/>
            <person name="Casacuberta J.M."/>
            <person name="Arus P."/>
        </authorList>
    </citation>
    <scope>NUCLEOTIDE SEQUENCE [LARGE SCALE GENOMIC DNA]</scope>
    <source>
        <strain evidence="2">cv. Texas</strain>
    </source>
</reference>
<dbReference type="InterPro" id="IPR006912">
    <property type="entry name" value="Harbinger_derived_prot"/>
</dbReference>
<dbReference type="Proteomes" id="UP000327085">
    <property type="component" value="Chromosome 7"/>
</dbReference>
<gene>
    <name evidence="1" type="ORF">ALMOND_2B019462</name>
</gene>
<name>A0A5E4G945_PRUDU</name>
<proteinExistence type="predicted"/>
<evidence type="ECO:0000313" key="1">
    <source>
        <dbReference type="EMBL" id="VVA36266.1"/>
    </source>
</evidence>
<evidence type="ECO:0000313" key="2">
    <source>
        <dbReference type="Proteomes" id="UP000327085"/>
    </source>
</evidence>
<protein>
    <submittedName>
        <fullName evidence="1">PREDICTED: putative nuclease HARBI1</fullName>
    </submittedName>
</protein>
<dbReference type="EMBL" id="CABIKO010000441">
    <property type="protein sequence ID" value="VVA36266.1"/>
    <property type="molecule type" value="Genomic_DNA"/>
</dbReference>
<dbReference type="AlphaFoldDB" id="A0A5E4G945"/>
<dbReference type="InParanoid" id="A0A5E4G945"/>
<dbReference type="OMA" id="ILQARWS"/>
<dbReference type="PANTHER" id="PTHR47150">
    <property type="entry name" value="OS12G0169200 PROTEIN"/>
    <property type="match status" value="1"/>
</dbReference>
<feature type="non-terminal residue" evidence="1">
    <location>
        <position position="1"/>
    </location>
</feature>
<dbReference type="Gramene" id="VVA36266">
    <property type="protein sequence ID" value="VVA36266"/>
    <property type="gene ID" value="Prudul26B019462"/>
</dbReference>
<dbReference type="PANTHER" id="PTHR47150:SF5">
    <property type="entry name" value="OS07G0546750 PROTEIN"/>
    <property type="match status" value="1"/>
</dbReference>